<comment type="similarity">
    <text evidence="4">Belongs to the cyclic nucleotide phosphodiesterase class-III family.</text>
</comment>
<keyword evidence="3" id="KW-0408">Iron</keyword>
<keyword evidence="2 6" id="KW-0378">Hydrolase</keyword>
<proteinExistence type="inferred from homology"/>
<dbReference type="AlphaFoldDB" id="N1UY11"/>
<feature type="domain" description="Calcineurin-like phosphoesterase" evidence="5">
    <location>
        <begin position="15"/>
        <end position="209"/>
    </location>
</feature>
<protein>
    <submittedName>
        <fullName evidence="6">Phosphohydrolase</fullName>
    </submittedName>
</protein>
<evidence type="ECO:0000313" key="6">
    <source>
        <dbReference type="EMBL" id="EMY32669.1"/>
    </source>
</evidence>
<keyword evidence="7" id="KW-1185">Reference proteome</keyword>
<reference evidence="6 7" key="1">
    <citation type="journal article" date="2013" name="Genome Announc.">
        <title>Draft Genome Sequence of Arthrobacter crystallopoietes Strain BAB-32, Revealing Genes for Bioremediation.</title>
        <authorList>
            <person name="Joshi M.N."/>
            <person name="Pandit A.S."/>
            <person name="Sharma A."/>
            <person name="Pandya R.V."/>
            <person name="Desai S.M."/>
            <person name="Saxena A.K."/>
            <person name="Bagatharia S.B."/>
        </authorList>
    </citation>
    <scope>NUCLEOTIDE SEQUENCE [LARGE SCALE GENOMIC DNA]</scope>
    <source>
        <strain evidence="6 7">BAB-32</strain>
    </source>
</reference>
<dbReference type="Proteomes" id="UP000010729">
    <property type="component" value="Unassembled WGS sequence"/>
</dbReference>
<dbReference type="OrthoDB" id="5241795at2"/>
<evidence type="ECO:0000313" key="7">
    <source>
        <dbReference type="Proteomes" id="UP000010729"/>
    </source>
</evidence>
<dbReference type="GO" id="GO:0004112">
    <property type="term" value="F:cyclic-nucleotide phosphodiesterase activity"/>
    <property type="evidence" value="ECO:0007669"/>
    <property type="project" value="InterPro"/>
</dbReference>
<evidence type="ECO:0000259" key="5">
    <source>
        <dbReference type="Pfam" id="PF00149"/>
    </source>
</evidence>
<gene>
    <name evidence="6" type="ORF">D477_018921</name>
</gene>
<dbReference type="PANTHER" id="PTHR42988:SF2">
    <property type="entry name" value="CYCLIC NUCLEOTIDE PHOSPHODIESTERASE CBUA0032-RELATED"/>
    <property type="match status" value="1"/>
</dbReference>
<dbReference type="InterPro" id="IPR026575">
    <property type="entry name" value="GpdQ/CpdA-like"/>
</dbReference>
<dbReference type="Gene3D" id="3.60.21.10">
    <property type="match status" value="1"/>
</dbReference>
<dbReference type="PANTHER" id="PTHR42988">
    <property type="entry name" value="PHOSPHOHYDROLASE"/>
    <property type="match status" value="1"/>
</dbReference>
<dbReference type="SUPFAM" id="SSF56300">
    <property type="entry name" value="Metallo-dependent phosphatases"/>
    <property type="match status" value="1"/>
</dbReference>
<name>N1UY11_9MICC</name>
<keyword evidence="1" id="KW-0479">Metal-binding</keyword>
<dbReference type="CDD" id="cd07402">
    <property type="entry name" value="MPP_GpdQ"/>
    <property type="match status" value="1"/>
</dbReference>
<dbReference type="InterPro" id="IPR004843">
    <property type="entry name" value="Calcineurin-like_PHP"/>
</dbReference>
<sequence length="305" mass="32928">MELTPAQYPHPTHVVVHLSDTHLVAGTTLYGSVDSQARLVQILDELEGSGVRPDVIAVTGDLTDKGDPLAYEKLREMVEPVAVRLGAELIWVMGNHDKREHFRQVMLDEPPDDRPVDRTYWVGDLRVIALDTSVPGFHHGEISPKQLDWLAEELRTPAKDGTVLAIHHPPVPSIQELAVLTELRDQQELENVVKGSDVRVILAGHLHYPASGSFAGVPVSVAPATSYTQDLNTSTGVRGRDGGQGYSLVHLYEDTLLISVVTTGRYSTVGRPITGEESAKLLDAAGIYIPEPAEGNGPGPDTGAA</sequence>
<dbReference type="GO" id="GO:0046872">
    <property type="term" value="F:metal ion binding"/>
    <property type="evidence" value="ECO:0007669"/>
    <property type="project" value="UniProtKB-KW"/>
</dbReference>
<dbReference type="InterPro" id="IPR050884">
    <property type="entry name" value="CNP_phosphodiesterase-III"/>
</dbReference>
<dbReference type="EMBL" id="ANPE02000240">
    <property type="protein sequence ID" value="EMY32669.1"/>
    <property type="molecule type" value="Genomic_DNA"/>
</dbReference>
<dbReference type="InterPro" id="IPR029052">
    <property type="entry name" value="Metallo-depent_PP-like"/>
</dbReference>
<evidence type="ECO:0000256" key="2">
    <source>
        <dbReference type="ARBA" id="ARBA00022801"/>
    </source>
</evidence>
<dbReference type="RefSeq" id="WP_005273244.1">
    <property type="nucleotide sequence ID" value="NZ_ANPE02000240.1"/>
</dbReference>
<evidence type="ECO:0000256" key="3">
    <source>
        <dbReference type="ARBA" id="ARBA00023004"/>
    </source>
</evidence>
<dbReference type="Pfam" id="PF00149">
    <property type="entry name" value="Metallophos"/>
    <property type="match status" value="1"/>
</dbReference>
<comment type="caution">
    <text evidence="6">The sequence shown here is derived from an EMBL/GenBank/DDBJ whole genome shotgun (WGS) entry which is preliminary data.</text>
</comment>
<organism evidence="6 7">
    <name type="scientific">Arthrobacter crystallopoietes BAB-32</name>
    <dbReference type="NCBI Taxonomy" id="1246476"/>
    <lineage>
        <taxon>Bacteria</taxon>
        <taxon>Bacillati</taxon>
        <taxon>Actinomycetota</taxon>
        <taxon>Actinomycetes</taxon>
        <taxon>Micrococcales</taxon>
        <taxon>Micrococcaceae</taxon>
        <taxon>Crystallibacter</taxon>
    </lineage>
</organism>
<evidence type="ECO:0000256" key="1">
    <source>
        <dbReference type="ARBA" id="ARBA00022723"/>
    </source>
</evidence>
<evidence type="ECO:0000256" key="4">
    <source>
        <dbReference type="ARBA" id="ARBA00025742"/>
    </source>
</evidence>
<accession>N1UY11</accession>